<name>A0ACC2JTB8_9PEZI</name>
<protein>
    <submittedName>
        <fullName evidence="1">Uncharacterized protein</fullName>
    </submittedName>
</protein>
<organism evidence="1 2">
    <name type="scientific">Lasiodiplodia mahajangana</name>
    <dbReference type="NCBI Taxonomy" id="1108764"/>
    <lineage>
        <taxon>Eukaryota</taxon>
        <taxon>Fungi</taxon>
        <taxon>Dikarya</taxon>
        <taxon>Ascomycota</taxon>
        <taxon>Pezizomycotina</taxon>
        <taxon>Dothideomycetes</taxon>
        <taxon>Dothideomycetes incertae sedis</taxon>
        <taxon>Botryosphaeriales</taxon>
        <taxon>Botryosphaeriaceae</taxon>
        <taxon>Lasiodiplodia</taxon>
    </lineage>
</organism>
<gene>
    <name evidence="1" type="ORF">O1611_g2870</name>
</gene>
<dbReference type="Proteomes" id="UP001153332">
    <property type="component" value="Unassembled WGS sequence"/>
</dbReference>
<evidence type="ECO:0000313" key="1">
    <source>
        <dbReference type="EMBL" id="KAJ8130758.1"/>
    </source>
</evidence>
<proteinExistence type="predicted"/>
<evidence type="ECO:0000313" key="2">
    <source>
        <dbReference type="Proteomes" id="UP001153332"/>
    </source>
</evidence>
<sequence>MLSSPMIKTLLMAVAAAAASVPVMAGDGALSRRVCYESETPALYCYTGNDDIPQDVATEDVTFIASYLRSYGRQISTGRLFVMKAADAPDCAEWLLYSRNTAAAYAKKINTTSDSAVLFEDIANTIDGGTGLVRRSGIYQCGTAGGSFGVQVNATAPAYNAPTYVSAGYVTDGVLVKIVANI</sequence>
<reference evidence="1" key="1">
    <citation type="submission" date="2022-12" db="EMBL/GenBank/DDBJ databases">
        <title>Genome Sequence of Lasiodiplodia mahajangana.</title>
        <authorList>
            <person name="Buettner E."/>
        </authorList>
    </citation>
    <scope>NUCLEOTIDE SEQUENCE</scope>
    <source>
        <strain evidence="1">VT137</strain>
    </source>
</reference>
<keyword evidence="2" id="KW-1185">Reference proteome</keyword>
<dbReference type="EMBL" id="JAPUUL010000430">
    <property type="protein sequence ID" value="KAJ8130758.1"/>
    <property type="molecule type" value="Genomic_DNA"/>
</dbReference>
<comment type="caution">
    <text evidence="1">The sequence shown here is derived from an EMBL/GenBank/DDBJ whole genome shotgun (WGS) entry which is preliminary data.</text>
</comment>
<accession>A0ACC2JTB8</accession>